<accession>A0ACA9MQU5</accession>
<proteinExistence type="predicted"/>
<dbReference type="Proteomes" id="UP000789920">
    <property type="component" value="Unassembled WGS sequence"/>
</dbReference>
<name>A0ACA9MQU5_9GLOM</name>
<dbReference type="EMBL" id="CAJVQC010009546">
    <property type="protein sequence ID" value="CAG8606081.1"/>
    <property type="molecule type" value="Genomic_DNA"/>
</dbReference>
<feature type="non-terminal residue" evidence="1">
    <location>
        <position position="1"/>
    </location>
</feature>
<keyword evidence="2" id="KW-1185">Reference proteome</keyword>
<protein>
    <submittedName>
        <fullName evidence="1">1076_t:CDS:1</fullName>
    </submittedName>
</protein>
<reference evidence="1" key="1">
    <citation type="submission" date="2021-06" db="EMBL/GenBank/DDBJ databases">
        <authorList>
            <person name="Kallberg Y."/>
            <person name="Tangrot J."/>
            <person name="Rosling A."/>
        </authorList>
    </citation>
    <scope>NUCLEOTIDE SEQUENCE</scope>
    <source>
        <strain evidence="1">MA461A</strain>
    </source>
</reference>
<gene>
    <name evidence="1" type="ORF">RPERSI_LOCUS6110</name>
</gene>
<sequence>PESLGMTILLGMEFNNPEVTLLAEQVKRMTVATQLSQLDRILQLEKEQEDPRIRTGKISEAKTAEDKKAYLYKTISALTETKDAILWKNRDLIPRQIELCKSEPLQEQFQAKYRELLGVSLENLDKMHDDEDEKEQIFQEQIRARTKGLELPKTLPPRHPYHEEYQPTINEP</sequence>
<evidence type="ECO:0000313" key="1">
    <source>
        <dbReference type="EMBL" id="CAG8606081.1"/>
    </source>
</evidence>
<evidence type="ECO:0000313" key="2">
    <source>
        <dbReference type="Proteomes" id="UP000789920"/>
    </source>
</evidence>
<organism evidence="1 2">
    <name type="scientific">Racocetra persica</name>
    <dbReference type="NCBI Taxonomy" id="160502"/>
    <lineage>
        <taxon>Eukaryota</taxon>
        <taxon>Fungi</taxon>
        <taxon>Fungi incertae sedis</taxon>
        <taxon>Mucoromycota</taxon>
        <taxon>Glomeromycotina</taxon>
        <taxon>Glomeromycetes</taxon>
        <taxon>Diversisporales</taxon>
        <taxon>Gigasporaceae</taxon>
        <taxon>Racocetra</taxon>
    </lineage>
</organism>
<comment type="caution">
    <text evidence="1">The sequence shown here is derived from an EMBL/GenBank/DDBJ whole genome shotgun (WGS) entry which is preliminary data.</text>
</comment>